<dbReference type="Gene3D" id="3.30.2310.20">
    <property type="entry name" value="RelE-like"/>
    <property type="match status" value="1"/>
</dbReference>
<organism evidence="4 5">
    <name type="scientific">Niabella ginsenosidivorans</name>
    <dbReference type="NCBI Taxonomy" id="1176587"/>
    <lineage>
        <taxon>Bacteria</taxon>
        <taxon>Pseudomonadati</taxon>
        <taxon>Bacteroidota</taxon>
        <taxon>Chitinophagia</taxon>
        <taxon>Chitinophagales</taxon>
        <taxon>Chitinophagaceae</taxon>
        <taxon>Niabella</taxon>
    </lineage>
</organism>
<comment type="similarity">
    <text evidence="1 3">Belongs to the RelE toxin family.</text>
</comment>
<evidence type="ECO:0000313" key="5">
    <source>
        <dbReference type="Proteomes" id="UP000077667"/>
    </source>
</evidence>
<reference evidence="4 5" key="1">
    <citation type="submission" date="2016-05" db="EMBL/GenBank/DDBJ databases">
        <title>Niabella ginsenosidivorans BS26 whole genome sequencing.</title>
        <authorList>
            <person name="Im W.T."/>
            <person name="Siddiqi M.Z."/>
        </authorList>
    </citation>
    <scope>NUCLEOTIDE SEQUENCE [LARGE SCALE GENOMIC DNA]</scope>
    <source>
        <strain evidence="4 5">BS26</strain>
    </source>
</reference>
<dbReference type="PANTHER" id="PTHR33755:SF9">
    <property type="entry name" value="TOXIN PARE1"/>
    <property type="match status" value="1"/>
</dbReference>
<evidence type="ECO:0000313" key="4">
    <source>
        <dbReference type="EMBL" id="ANH80994.1"/>
    </source>
</evidence>
<dbReference type="InterPro" id="IPR035093">
    <property type="entry name" value="RelE/ParE_toxin_dom_sf"/>
</dbReference>
<sequence length="101" mass="11938">MAYYTLSNKAVEDLSNIWAYSYSYEAWSENQADKYYELLIEACRKLAENPMLGKNYEAISKDIHGFKTGKHIIFYRALKHKAIEIVRILHESMDLRNRLTE</sequence>
<dbReference type="PIRSF" id="PIRSF029218">
    <property type="entry name" value="ParE"/>
    <property type="match status" value="1"/>
</dbReference>
<dbReference type="InterPro" id="IPR051803">
    <property type="entry name" value="TA_system_RelE-like_toxin"/>
</dbReference>
<evidence type="ECO:0000256" key="2">
    <source>
        <dbReference type="ARBA" id="ARBA00022649"/>
    </source>
</evidence>
<protein>
    <recommendedName>
        <fullName evidence="3">Toxin</fullName>
    </recommendedName>
</protein>
<keyword evidence="5" id="KW-1185">Reference proteome</keyword>
<dbReference type="AlphaFoldDB" id="A0A1A9I349"/>
<dbReference type="KEGG" id="nia:A8C56_08390"/>
<evidence type="ECO:0000256" key="3">
    <source>
        <dbReference type="PIRNR" id="PIRNR029218"/>
    </source>
</evidence>
<dbReference type="Proteomes" id="UP000077667">
    <property type="component" value="Chromosome"/>
</dbReference>
<dbReference type="InterPro" id="IPR007712">
    <property type="entry name" value="RelE/ParE_toxin"/>
</dbReference>
<dbReference type="STRING" id="1176587.A8C56_08390"/>
<dbReference type="OrthoDB" id="7173315at2"/>
<evidence type="ECO:0000256" key="1">
    <source>
        <dbReference type="ARBA" id="ARBA00006226"/>
    </source>
</evidence>
<proteinExistence type="inferred from homology"/>
<dbReference type="PANTHER" id="PTHR33755">
    <property type="entry name" value="TOXIN PARE1-RELATED"/>
    <property type="match status" value="1"/>
</dbReference>
<gene>
    <name evidence="4" type="ORF">A8C56_08390</name>
</gene>
<dbReference type="EMBL" id="CP015772">
    <property type="protein sequence ID" value="ANH80994.1"/>
    <property type="molecule type" value="Genomic_DNA"/>
</dbReference>
<keyword evidence="2" id="KW-1277">Toxin-antitoxin system</keyword>
<name>A0A1A9I349_9BACT</name>
<dbReference type="RefSeq" id="WP_067754446.1">
    <property type="nucleotide sequence ID" value="NZ_CP015772.1"/>
</dbReference>
<dbReference type="Pfam" id="PF05016">
    <property type="entry name" value="ParE_toxin"/>
    <property type="match status" value="1"/>
</dbReference>
<accession>A0A1A9I349</accession>
<dbReference type="InterPro" id="IPR028344">
    <property type="entry name" value="ParE1/4"/>
</dbReference>